<proteinExistence type="inferred from homology"/>
<keyword evidence="2" id="KW-0812">Transmembrane</keyword>
<keyword evidence="3" id="KW-0808">Transferase</keyword>
<dbReference type="Gene3D" id="3.90.1150.10">
    <property type="entry name" value="Aspartate Aminotransferase, domain 1"/>
    <property type="match status" value="1"/>
</dbReference>
<dbReference type="SUPFAM" id="SSF53383">
    <property type="entry name" value="PLP-dependent transferases"/>
    <property type="match status" value="1"/>
</dbReference>
<dbReference type="EC" id="2.6.1.90" evidence="3"/>
<dbReference type="GO" id="GO:0030170">
    <property type="term" value="F:pyridoxal phosphate binding"/>
    <property type="evidence" value="ECO:0007669"/>
    <property type="project" value="TreeGrafter"/>
</dbReference>
<evidence type="ECO:0000256" key="2">
    <source>
        <dbReference type="SAM" id="Phobius"/>
    </source>
</evidence>
<dbReference type="GO" id="GO:0008483">
    <property type="term" value="F:transaminase activity"/>
    <property type="evidence" value="ECO:0007669"/>
    <property type="project" value="UniProtKB-KW"/>
</dbReference>
<keyword evidence="3" id="KW-0032">Aminotransferase</keyword>
<evidence type="ECO:0000313" key="3">
    <source>
        <dbReference type="EMBL" id="OPZ91751.1"/>
    </source>
</evidence>
<dbReference type="InterPro" id="IPR015424">
    <property type="entry name" value="PyrdxlP-dep_Trfase"/>
</dbReference>
<keyword evidence="2" id="KW-0472">Membrane</keyword>
<dbReference type="CDD" id="cd00616">
    <property type="entry name" value="AHBA_syn"/>
    <property type="match status" value="1"/>
</dbReference>
<evidence type="ECO:0000256" key="1">
    <source>
        <dbReference type="RuleBase" id="RU004508"/>
    </source>
</evidence>
<comment type="caution">
    <text evidence="3">The sequence shown here is derived from an EMBL/GenBank/DDBJ whole genome shotgun (WGS) entry which is preliminary data.</text>
</comment>
<sequence>MYRIGREEIEELARVIESRKLFRTGDPKQGHLQEVERFEQEWARTMGSRYALCLSGGGTAALLCGLAGLGIGPGDEVIVPGYTFMATASAVLAAGAIPVLAEVDETLGLDPEDLERKIGPATRAVIPVHMVGLPCNLRRIREIADRRGLKVIEDSCQADGGSFGGRRLGTWGEVGTYSFNYYKVISCGEGGAVVTDDRAVYERMAIFADSGMAFRKYASELSVPIFIGLQLRASELMGAVMRIQLQRLDGILTDLRHRKRLFIESLAGAPGIRFAPVNDAEGDCGVVVAFQFDEEKRARAFAAAEGVGGWLPFDTGKHVYINWDPVLQHRAGHHPAVNPYNRPENRGLRLDYSMDQLPRTLDILKRTVFVSLHPDWSEAETRTRIAACRRAAAAGEK</sequence>
<dbReference type="Proteomes" id="UP000485484">
    <property type="component" value="Unassembled WGS sequence"/>
</dbReference>
<dbReference type="PANTHER" id="PTHR30244:SF34">
    <property type="entry name" value="DTDP-4-AMINO-4,6-DIDEOXYGALACTOSE TRANSAMINASE"/>
    <property type="match status" value="1"/>
</dbReference>
<dbReference type="EMBL" id="MWAK01000152">
    <property type="protein sequence ID" value="OPZ91751.1"/>
    <property type="molecule type" value="Genomic_DNA"/>
</dbReference>
<dbReference type="Gene3D" id="3.40.640.10">
    <property type="entry name" value="Type I PLP-dependent aspartate aminotransferase-like (Major domain)"/>
    <property type="match status" value="1"/>
</dbReference>
<keyword evidence="2" id="KW-1133">Transmembrane helix</keyword>
<dbReference type="InterPro" id="IPR015422">
    <property type="entry name" value="PyrdxlP-dep_Trfase_small"/>
</dbReference>
<dbReference type="Pfam" id="PF01041">
    <property type="entry name" value="DegT_DnrJ_EryC1"/>
    <property type="match status" value="1"/>
</dbReference>
<comment type="similarity">
    <text evidence="1">Belongs to the DegT/DnrJ/EryC1 family.</text>
</comment>
<dbReference type="AlphaFoldDB" id="A0A1V5MG12"/>
<keyword evidence="1" id="KW-0663">Pyridoxal phosphate</keyword>
<dbReference type="InterPro" id="IPR015421">
    <property type="entry name" value="PyrdxlP-dep_Trfase_major"/>
</dbReference>
<name>A0A1V5MG12_UNCT6</name>
<gene>
    <name evidence="3" type="primary">fdtB_3</name>
    <name evidence="3" type="ORF">BWY73_01013</name>
</gene>
<organism evidence="3">
    <name type="scientific">candidate division TA06 bacterium ADurb.Bin417</name>
    <dbReference type="NCBI Taxonomy" id="1852828"/>
    <lineage>
        <taxon>Bacteria</taxon>
        <taxon>Bacteria division TA06</taxon>
    </lineage>
</organism>
<reference evidence="3" key="1">
    <citation type="submission" date="2017-02" db="EMBL/GenBank/DDBJ databases">
        <title>Delving into the versatile metabolic prowess of the omnipresent phylum Bacteroidetes.</title>
        <authorList>
            <person name="Nobu M.K."/>
            <person name="Mei R."/>
            <person name="Narihiro T."/>
            <person name="Kuroda K."/>
            <person name="Liu W.-T."/>
        </authorList>
    </citation>
    <scope>NUCLEOTIDE SEQUENCE</scope>
    <source>
        <strain evidence="3">ADurb.Bin417</strain>
    </source>
</reference>
<feature type="transmembrane region" description="Helical" evidence="2">
    <location>
        <begin position="50"/>
        <end position="71"/>
    </location>
</feature>
<protein>
    <submittedName>
        <fullName evidence="3">dTDP-3-amino-3,6-dideoxy-alpha-D-galactopyranose transaminase</fullName>
        <ecNumber evidence="3">2.6.1.90</ecNumber>
    </submittedName>
</protein>
<dbReference type="GO" id="GO:0000271">
    <property type="term" value="P:polysaccharide biosynthetic process"/>
    <property type="evidence" value="ECO:0007669"/>
    <property type="project" value="TreeGrafter"/>
</dbReference>
<dbReference type="PANTHER" id="PTHR30244">
    <property type="entry name" value="TRANSAMINASE"/>
    <property type="match status" value="1"/>
</dbReference>
<accession>A0A1V5MG12</accession>
<dbReference type="InterPro" id="IPR000653">
    <property type="entry name" value="DegT/StrS_aminotransferase"/>
</dbReference>